<gene>
    <name evidence="2" type="ORF">QYM36_014794</name>
</gene>
<evidence type="ECO:0000256" key="1">
    <source>
        <dbReference type="SAM" id="MobiDB-lite"/>
    </source>
</evidence>
<sequence>FQKVWRRIFHLPIKNQNALSKEEITDNSIPRSEQESDGRSFKADFQSKVAINLEGSQQEPEDFVELEPFWQDHKTVLIYSNDTVIVLKQGSNTSSKSFEAQV</sequence>
<feature type="region of interest" description="Disordered" evidence="1">
    <location>
        <begin position="20"/>
        <end position="41"/>
    </location>
</feature>
<feature type="non-terminal residue" evidence="2">
    <location>
        <position position="1"/>
    </location>
</feature>
<name>A0AA88L3W5_ARTSF</name>
<dbReference type="EMBL" id="JAVRJZ010000019">
    <property type="protein sequence ID" value="KAK2706875.1"/>
    <property type="molecule type" value="Genomic_DNA"/>
</dbReference>
<keyword evidence="3" id="KW-1185">Reference proteome</keyword>
<evidence type="ECO:0000313" key="3">
    <source>
        <dbReference type="Proteomes" id="UP001187531"/>
    </source>
</evidence>
<protein>
    <submittedName>
        <fullName evidence="2">Uncharacterized protein</fullName>
    </submittedName>
</protein>
<dbReference type="Proteomes" id="UP001187531">
    <property type="component" value="Unassembled WGS sequence"/>
</dbReference>
<accession>A0AA88L3W5</accession>
<organism evidence="2 3">
    <name type="scientific">Artemia franciscana</name>
    <name type="common">Brine shrimp</name>
    <name type="synonym">Artemia sanfranciscana</name>
    <dbReference type="NCBI Taxonomy" id="6661"/>
    <lineage>
        <taxon>Eukaryota</taxon>
        <taxon>Metazoa</taxon>
        <taxon>Ecdysozoa</taxon>
        <taxon>Arthropoda</taxon>
        <taxon>Crustacea</taxon>
        <taxon>Branchiopoda</taxon>
        <taxon>Anostraca</taxon>
        <taxon>Artemiidae</taxon>
        <taxon>Artemia</taxon>
    </lineage>
</organism>
<dbReference type="AlphaFoldDB" id="A0AA88L3W5"/>
<evidence type="ECO:0000313" key="2">
    <source>
        <dbReference type="EMBL" id="KAK2706875.1"/>
    </source>
</evidence>
<feature type="compositionally biased region" description="Basic and acidic residues" evidence="1">
    <location>
        <begin position="32"/>
        <end position="41"/>
    </location>
</feature>
<comment type="caution">
    <text evidence="2">The sequence shown here is derived from an EMBL/GenBank/DDBJ whole genome shotgun (WGS) entry which is preliminary data.</text>
</comment>
<proteinExistence type="predicted"/>
<reference evidence="2" key="1">
    <citation type="submission" date="2023-07" db="EMBL/GenBank/DDBJ databases">
        <title>Chromosome-level genome assembly of Artemia franciscana.</title>
        <authorList>
            <person name="Jo E."/>
        </authorList>
    </citation>
    <scope>NUCLEOTIDE SEQUENCE</scope>
    <source>
        <tissue evidence="2">Whole body</tissue>
    </source>
</reference>